<feature type="compositionally biased region" description="Basic residues" evidence="1">
    <location>
        <begin position="1"/>
        <end position="11"/>
    </location>
</feature>
<proteinExistence type="predicted"/>
<accession>A0A1W4X4Q8</accession>
<dbReference type="AlphaFoldDB" id="A0A1W4X4Q8"/>
<dbReference type="InParanoid" id="A0A1W4X4Q8"/>
<dbReference type="Proteomes" id="UP000192223">
    <property type="component" value="Unplaced"/>
</dbReference>
<feature type="region of interest" description="Disordered" evidence="1">
    <location>
        <begin position="66"/>
        <end position="96"/>
    </location>
</feature>
<protein>
    <submittedName>
        <fullName evidence="3">Golgin subfamily A member 4-like isoform X1</fullName>
    </submittedName>
</protein>
<dbReference type="KEGG" id="apln:108738733"/>
<reference evidence="3" key="1">
    <citation type="submission" date="2025-08" db="UniProtKB">
        <authorList>
            <consortium name="RefSeq"/>
        </authorList>
    </citation>
    <scope>IDENTIFICATION</scope>
    <source>
        <tissue evidence="3">Entire body</tissue>
    </source>
</reference>
<dbReference type="RefSeq" id="XP_018327797.1">
    <property type="nucleotide sequence ID" value="XM_018472295.2"/>
</dbReference>
<organism evidence="2 3">
    <name type="scientific">Agrilus planipennis</name>
    <name type="common">Emerald ash borer</name>
    <name type="synonym">Agrilus marcopoli</name>
    <dbReference type="NCBI Taxonomy" id="224129"/>
    <lineage>
        <taxon>Eukaryota</taxon>
        <taxon>Metazoa</taxon>
        <taxon>Ecdysozoa</taxon>
        <taxon>Arthropoda</taxon>
        <taxon>Hexapoda</taxon>
        <taxon>Insecta</taxon>
        <taxon>Pterygota</taxon>
        <taxon>Neoptera</taxon>
        <taxon>Endopterygota</taxon>
        <taxon>Coleoptera</taxon>
        <taxon>Polyphaga</taxon>
        <taxon>Elateriformia</taxon>
        <taxon>Buprestoidea</taxon>
        <taxon>Buprestidae</taxon>
        <taxon>Agrilinae</taxon>
        <taxon>Agrilus</taxon>
    </lineage>
</organism>
<evidence type="ECO:0000313" key="3">
    <source>
        <dbReference type="RefSeq" id="XP_018327797.1"/>
    </source>
</evidence>
<evidence type="ECO:0000256" key="1">
    <source>
        <dbReference type="SAM" id="MobiDB-lite"/>
    </source>
</evidence>
<sequence length="703" mass="80323">MDKTPKAKHNKYPNNPAKPADSESPMQLNCASRSDLSFDYSPILSQCTSDNYDVDVIWDWNSPRAKTNMRRGKRQHAPEQEKPPLKKTPSGNNLPTFDQLKKKLDALKEEINAEKNEKPINSSYIDFDHSTSRQINSHNHLMEDIPELEELFNDDSFEEQLILCGQKVENYLIVPSENTKIKTNECEIKKLWSGSNNNTTKNTNIEINDIAQKETRITNSINVEVSKAKKFNFKSSNKAQSVSIKGIFDIAKSKSDNSENKVDKPIDDSFNLALAAFENDEMDLLNEVNIHQSKTAQHCFNDKESLSKAALEEIERKRKEALAKLEAKRKVPLSTPANETFLKKCSPEKIEQSKTIQNCFNEKGKCLGTDIEHLQKSSQFRKAISFDDSFSKAESSRQSESLSKEALEEIERKRKEALAKLEAKKKTSLATPVDKNSLIKCSPRKIEQPKATQDCFKERSKCLETGIEHLQKSPQFKKTTSFDDSFLKAGSRRQGDMFYESLSKETLEEIEKNRKEALAKLEAKKKTSLHIPIDKNSLIKCLPQQIEQSKTKQDCFNQKGKCLETGIKHLPKSPQFRKTASFDDSFLQAGSSTQESLSKKTLDEIERKRKEALTKLETKRKTPLSTPVDETSPIKCSPEEIEQKRLQALAKREAKRKQEIIERNRLEALKRLEINKKKKALELQNAHRTAPKTLPYKIAENNR</sequence>
<evidence type="ECO:0000313" key="2">
    <source>
        <dbReference type="Proteomes" id="UP000192223"/>
    </source>
</evidence>
<keyword evidence="2" id="KW-1185">Reference proteome</keyword>
<dbReference type="OrthoDB" id="2017408at2759"/>
<feature type="region of interest" description="Disordered" evidence="1">
    <location>
        <begin position="1"/>
        <end position="28"/>
    </location>
</feature>
<feature type="region of interest" description="Disordered" evidence="1">
    <location>
        <begin position="613"/>
        <end position="634"/>
    </location>
</feature>
<name>A0A1W4X4Q8_AGRPL</name>
<dbReference type="GeneID" id="108738733"/>
<feature type="region of interest" description="Disordered" evidence="1">
    <location>
        <begin position="684"/>
        <end position="703"/>
    </location>
</feature>
<gene>
    <name evidence="3" type="primary">LOC108738733</name>
</gene>